<evidence type="ECO:0000313" key="3">
    <source>
        <dbReference type="EMBL" id="OEE58448.1"/>
    </source>
</evidence>
<accession>A0A1E5BYV8</accession>
<dbReference type="PANTHER" id="PTHR36307">
    <property type="entry name" value="FLAGELLA BASAL BODY P-RING FORMATION PROTEIN FLGA"/>
    <property type="match status" value="1"/>
</dbReference>
<feature type="domain" description="Flagella basal body P-ring formation protein FlgA SAF" evidence="2">
    <location>
        <begin position="127"/>
        <end position="246"/>
    </location>
</feature>
<feature type="chain" id="PRO_5009027913" description="Flagella basal body P-ring formation protein FlgA" evidence="1">
    <location>
        <begin position="26"/>
        <end position="250"/>
    </location>
</feature>
<protein>
    <recommendedName>
        <fullName evidence="1">Flagella basal body P-ring formation protein FlgA</fullName>
    </recommendedName>
</protein>
<dbReference type="Proteomes" id="UP000095039">
    <property type="component" value="Unassembled WGS sequence"/>
</dbReference>
<gene>
    <name evidence="3" type="ORF">A1OK_15750</name>
</gene>
<comment type="subcellular location">
    <subcellularLocation>
        <location evidence="1">Periplasm</location>
    </subcellularLocation>
</comment>
<comment type="caution">
    <text evidence="3">The sequence shown here is derived from an EMBL/GenBank/DDBJ whole genome shotgun (WGS) entry which is preliminary data.</text>
</comment>
<keyword evidence="1" id="KW-0732">Signal</keyword>
<keyword evidence="4" id="KW-1185">Reference proteome</keyword>
<dbReference type="EMBL" id="AJWN02000094">
    <property type="protein sequence ID" value="OEE58448.1"/>
    <property type="molecule type" value="Genomic_DNA"/>
</dbReference>
<keyword evidence="3" id="KW-0969">Cilium</keyword>
<dbReference type="PANTHER" id="PTHR36307:SF1">
    <property type="entry name" value="FLAGELLA BASAL BODY P-RING FORMATION PROTEIN FLGA"/>
    <property type="match status" value="1"/>
</dbReference>
<keyword evidence="1" id="KW-0574">Periplasm</keyword>
<dbReference type="AlphaFoldDB" id="A0A1E5BYV8"/>
<evidence type="ECO:0000256" key="1">
    <source>
        <dbReference type="RuleBase" id="RU362063"/>
    </source>
</evidence>
<dbReference type="GO" id="GO:0042597">
    <property type="term" value="C:periplasmic space"/>
    <property type="evidence" value="ECO:0007669"/>
    <property type="project" value="UniProtKB-SubCell"/>
</dbReference>
<comment type="similarity">
    <text evidence="1">Belongs to the FlgA family.</text>
</comment>
<organism evidence="3 4">
    <name type="scientific">Enterovibrio norvegicus FF-454</name>
    <dbReference type="NCBI Taxonomy" id="1185651"/>
    <lineage>
        <taxon>Bacteria</taxon>
        <taxon>Pseudomonadati</taxon>
        <taxon>Pseudomonadota</taxon>
        <taxon>Gammaproteobacteria</taxon>
        <taxon>Vibrionales</taxon>
        <taxon>Vibrionaceae</taxon>
        <taxon>Enterovibrio</taxon>
    </lineage>
</organism>
<reference evidence="3 4" key="1">
    <citation type="journal article" date="2012" name="Science">
        <title>Ecological populations of bacteria act as socially cohesive units of antibiotic production and resistance.</title>
        <authorList>
            <person name="Cordero O.X."/>
            <person name="Wildschutte H."/>
            <person name="Kirkup B."/>
            <person name="Proehl S."/>
            <person name="Ngo L."/>
            <person name="Hussain F."/>
            <person name="Le Roux F."/>
            <person name="Mincer T."/>
            <person name="Polz M.F."/>
        </authorList>
    </citation>
    <scope>NUCLEOTIDE SEQUENCE [LARGE SCALE GENOMIC DNA]</scope>
    <source>
        <strain evidence="3 4">FF-454</strain>
    </source>
</reference>
<keyword evidence="3" id="KW-0966">Cell projection</keyword>
<comment type="function">
    <text evidence="1">Involved in the assembly process of the P-ring formation. It may associate with FlgF on the rod constituting a structure essential for the P-ring assembly or may act as a modulator protein for the P-ring assembly.</text>
</comment>
<proteinExistence type="inferred from homology"/>
<dbReference type="Gene3D" id="2.30.30.760">
    <property type="match status" value="1"/>
</dbReference>
<dbReference type="InterPro" id="IPR039246">
    <property type="entry name" value="Flagellar_FlgA"/>
</dbReference>
<keyword evidence="3" id="KW-0282">Flagellum</keyword>
<dbReference type="RefSeq" id="WP_016959282.1">
    <property type="nucleotide sequence ID" value="NZ_AJWN02000094.1"/>
</dbReference>
<dbReference type="GO" id="GO:0044780">
    <property type="term" value="P:bacterial-type flagellum assembly"/>
    <property type="evidence" value="ECO:0007669"/>
    <property type="project" value="InterPro"/>
</dbReference>
<evidence type="ECO:0000259" key="2">
    <source>
        <dbReference type="Pfam" id="PF13144"/>
    </source>
</evidence>
<keyword evidence="1" id="KW-1005">Bacterial flagellum biogenesis</keyword>
<sequence>MVPVVRSVFFSLFVLSALGASTAFAKEKSQSEIMLSEATITDVVGRAYQDEVAHIAQSRHWPDYTLTFDIRVPRAVSHLPSCQSSLVIEGRDHQSLPIGHLKRSVRCEDLNNPWRMNVSIKGAITLPVVVTLTALQRGDTVIAKALKLEARTLTRDDAFFTSIADATDHQTQRRVRAGYVLNPAKLSPIPLVKKGNEVVVIASKNGFTASTKGVALENGKKGQQIDVQNLSSEKVVRALVTGLNQVHTQF</sequence>
<dbReference type="Gene3D" id="3.90.1210.10">
    <property type="entry name" value="Antifreeze-like/N-acetylneuraminic acid synthase C-terminal domain"/>
    <property type="match status" value="1"/>
</dbReference>
<feature type="signal peptide" evidence="1">
    <location>
        <begin position="1"/>
        <end position="25"/>
    </location>
</feature>
<dbReference type="Pfam" id="PF13144">
    <property type="entry name" value="ChapFlgA"/>
    <property type="match status" value="1"/>
</dbReference>
<dbReference type="CDD" id="cd11614">
    <property type="entry name" value="SAF_CpaB_FlgA_like"/>
    <property type="match status" value="1"/>
</dbReference>
<name>A0A1E5BYV8_9GAMM</name>
<evidence type="ECO:0000313" key="4">
    <source>
        <dbReference type="Proteomes" id="UP000095039"/>
    </source>
</evidence>
<dbReference type="InterPro" id="IPR017585">
    <property type="entry name" value="SAF_FlgA"/>
</dbReference>
<dbReference type="NCBIfam" id="TIGR03170">
    <property type="entry name" value="flgA_cterm"/>
    <property type="match status" value="1"/>
</dbReference>